<comment type="similarity">
    <text evidence="1">Belongs to the sigma-70 factor family. ECF subfamily.</text>
</comment>
<name>A0A512RHG3_9BACT</name>
<evidence type="ECO:0000259" key="5">
    <source>
        <dbReference type="SMART" id="SM00421"/>
    </source>
</evidence>
<dbReference type="InterPro" id="IPR039425">
    <property type="entry name" value="RNA_pol_sigma-70-like"/>
</dbReference>
<evidence type="ECO:0000256" key="1">
    <source>
        <dbReference type="ARBA" id="ARBA00010641"/>
    </source>
</evidence>
<comment type="caution">
    <text evidence="6">The sequence shown here is derived from an EMBL/GenBank/DDBJ whole genome shotgun (WGS) entry which is preliminary data.</text>
</comment>
<dbReference type="SUPFAM" id="SSF88946">
    <property type="entry name" value="Sigma2 domain of RNA polymerase sigma factors"/>
    <property type="match status" value="1"/>
</dbReference>
<keyword evidence="7" id="KW-1185">Reference proteome</keyword>
<dbReference type="OrthoDB" id="799938at2"/>
<dbReference type="GO" id="GO:0003677">
    <property type="term" value="F:DNA binding"/>
    <property type="evidence" value="ECO:0007669"/>
    <property type="project" value="InterPro"/>
</dbReference>
<evidence type="ECO:0000313" key="6">
    <source>
        <dbReference type="EMBL" id="GEP95143.1"/>
    </source>
</evidence>
<accession>A0A512RHG3</accession>
<feature type="domain" description="HTH luxR-type" evidence="5">
    <location>
        <begin position="133"/>
        <end position="193"/>
    </location>
</feature>
<organism evidence="6 7">
    <name type="scientific">Chitinophaga cymbidii</name>
    <dbReference type="NCBI Taxonomy" id="1096750"/>
    <lineage>
        <taxon>Bacteria</taxon>
        <taxon>Pseudomonadati</taxon>
        <taxon>Bacteroidota</taxon>
        <taxon>Chitinophagia</taxon>
        <taxon>Chitinophagales</taxon>
        <taxon>Chitinophagaceae</taxon>
        <taxon>Chitinophaga</taxon>
    </lineage>
</organism>
<evidence type="ECO:0000256" key="3">
    <source>
        <dbReference type="ARBA" id="ARBA00023082"/>
    </source>
</evidence>
<dbReference type="CDD" id="cd06171">
    <property type="entry name" value="Sigma70_r4"/>
    <property type="match status" value="1"/>
</dbReference>
<dbReference type="GO" id="GO:0016987">
    <property type="term" value="F:sigma factor activity"/>
    <property type="evidence" value="ECO:0007669"/>
    <property type="project" value="UniProtKB-KW"/>
</dbReference>
<dbReference type="Gene3D" id="1.10.10.10">
    <property type="entry name" value="Winged helix-like DNA-binding domain superfamily/Winged helix DNA-binding domain"/>
    <property type="match status" value="1"/>
</dbReference>
<keyword evidence="2" id="KW-0805">Transcription regulation</keyword>
<dbReference type="InterPro" id="IPR000792">
    <property type="entry name" value="Tscrpt_reg_LuxR_C"/>
</dbReference>
<keyword evidence="6" id="KW-0240">DNA-directed RNA polymerase</keyword>
<dbReference type="InterPro" id="IPR013325">
    <property type="entry name" value="RNA_pol_sigma_r2"/>
</dbReference>
<evidence type="ECO:0000256" key="2">
    <source>
        <dbReference type="ARBA" id="ARBA00023015"/>
    </source>
</evidence>
<dbReference type="InterPro" id="IPR036388">
    <property type="entry name" value="WH-like_DNA-bd_sf"/>
</dbReference>
<dbReference type="PANTHER" id="PTHR43133:SF46">
    <property type="entry name" value="RNA POLYMERASE SIGMA-70 FACTOR ECF SUBFAMILY"/>
    <property type="match status" value="1"/>
</dbReference>
<sequence>MLYNGLHNERELLLRVADGDESAFKELLYAYSDHLGAFVYKVTASREISQEIVQDVFIKIWNARASLPGIERFSQYLFILTRNLTYNYIRDQSRASLKYQQWLHDMEHQGGTENIIHEEDGLARYLPIIGKAIEQLPPQQKKVFELARKQGLSHRQIAEEMGLSTETVKKYMKLALQAIREYVRDKVPSAVLAVLFLFF</sequence>
<dbReference type="InterPro" id="IPR013324">
    <property type="entry name" value="RNA_pol_sigma_r3/r4-like"/>
</dbReference>
<dbReference type="Proteomes" id="UP000321436">
    <property type="component" value="Unassembled WGS sequence"/>
</dbReference>
<gene>
    <name evidence="6" type="ORF">CCY01nite_14030</name>
</gene>
<dbReference type="Pfam" id="PF04542">
    <property type="entry name" value="Sigma70_r2"/>
    <property type="match status" value="1"/>
</dbReference>
<proteinExistence type="inferred from homology"/>
<protein>
    <submittedName>
        <fullName evidence="6">DNA-directed RNA polymerase sigma-70 factor</fullName>
    </submittedName>
</protein>
<dbReference type="Gene3D" id="1.10.1740.10">
    <property type="match status" value="1"/>
</dbReference>
<dbReference type="Pfam" id="PF08281">
    <property type="entry name" value="Sigma70_r4_2"/>
    <property type="match status" value="1"/>
</dbReference>
<dbReference type="SMART" id="SM00421">
    <property type="entry name" value="HTH_LUXR"/>
    <property type="match status" value="1"/>
</dbReference>
<dbReference type="InterPro" id="IPR014284">
    <property type="entry name" value="RNA_pol_sigma-70_dom"/>
</dbReference>
<keyword evidence="4" id="KW-0804">Transcription</keyword>
<evidence type="ECO:0000256" key="4">
    <source>
        <dbReference type="ARBA" id="ARBA00023163"/>
    </source>
</evidence>
<dbReference type="InterPro" id="IPR013249">
    <property type="entry name" value="RNA_pol_sigma70_r4_t2"/>
</dbReference>
<dbReference type="InterPro" id="IPR007627">
    <property type="entry name" value="RNA_pol_sigma70_r2"/>
</dbReference>
<reference evidence="6 7" key="1">
    <citation type="submission" date="2019-07" db="EMBL/GenBank/DDBJ databases">
        <title>Whole genome shotgun sequence of Chitinophaga cymbidii NBRC 109752.</title>
        <authorList>
            <person name="Hosoyama A."/>
            <person name="Uohara A."/>
            <person name="Ohji S."/>
            <person name="Ichikawa N."/>
        </authorList>
    </citation>
    <scope>NUCLEOTIDE SEQUENCE [LARGE SCALE GENOMIC DNA]</scope>
    <source>
        <strain evidence="6 7">NBRC 109752</strain>
    </source>
</reference>
<dbReference type="NCBIfam" id="TIGR02985">
    <property type="entry name" value="Sig70_bacteroi1"/>
    <property type="match status" value="1"/>
</dbReference>
<dbReference type="GO" id="GO:0006352">
    <property type="term" value="P:DNA-templated transcription initiation"/>
    <property type="evidence" value="ECO:0007669"/>
    <property type="project" value="InterPro"/>
</dbReference>
<dbReference type="InterPro" id="IPR014327">
    <property type="entry name" value="RNA_pol_sigma70_bacteroid"/>
</dbReference>
<dbReference type="SUPFAM" id="SSF88659">
    <property type="entry name" value="Sigma3 and sigma4 domains of RNA polymerase sigma factors"/>
    <property type="match status" value="1"/>
</dbReference>
<evidence type="ECO:0000313" key="7">
    <source>
        <dbReference type="Proteomes" id="UP000321436"/>
    </source>
</evidence>
<dbReference type="AlphaFoldDB" id="A0A512RHG3"/>
<dbReference type="EMBL" id="BKAU01000001">
    <property type="protein sequence ID" value="GEP95143.1"/>
    <property type="molecule type" value="Genomic_DNA"/>
</dbReference>
<keyword evidence="3" id="KW-0731">Sigma factor</keyword>
<dbReference type="PANTHER" id="PTHR43133">
    <property type="entry name" value="RNA POLYMERASE ECF-TYPE SIGMA FACTO"/>
    <property type="match status" value="1"/>
</dbReference>
<dbReference type="GO" id="GO:0000428">
    <property type="term" value="C:DNA-directed RNA polymerase complex"/>
    <property type="evidence" value="ECO:0007669"/>
    <property type="project" value="UniProtKB-KW"/>
</dbReference>
<dbReference type="NCBIfam" id="TIGR02937">
    <property type="entry name" value="sigma70-ECF"/>
    <property type="match status" value="1"/>
</dbReference>